<accession>A0A1H7L5Q1</accession>
<dbReference type="Proteomes" id="UP000198916">
    <property type="component" value="Unassembled WGS sequence"/>
</dbReference>
<dbReference type="InterPro" id="IPR043129">
    <property type="entry name" value="ATPase_NBD"/>
</dbReference>
<gene>
    <name evidence="1" type="ORF">SAMN05421740_10351</name>
</gene>
<organism evidence="1 2">
    <name type="scientific">Parapedobacter koreensis</name>
    <dbReference type="NCBI Taxonomy" id="332977"/>
    <lineage>
        <taxon>Bacteria</taxon>
        <taxon>Pseudomonadati</taxon>
        <taxon>Bacteroidota</taxon>
        <taxon>Sphingobacteriia</taxon>
        <taxon>Sphingobacteriales</taxon>
        <taxon>Sphingobacteriaceae</taxon>
        <taxon>Parapedobacter</taxon>
    </lineage>
</organism>
<dbReference type="InterPro" id="IPR000600">
    <property type="entry name" value="ROK"/>
</dbReference>
<sequence length="81" mass="8590">METEASGQTIVRLFNPELIILGGSLAATGDYIKLPIKNALNKYSLSLVNNDTQLSISQLGEQAGIVGACLLVCDRLLALNT</sequence>
<reference evidence="2" key="1">
    <citation type="submission" date="2016-10" db="EMBL/GenBank/DDBJ databases">
        <authorList>
            <person name="Varghese N."/>
            <person name="Submissions S."/>
        </authorList>
    </citation>
    <scope>NUCLEOTIDE SEQUENCE [LARGE SCALE GENOMIC DNA]</scope>
    <source>
        <strain evidence="2">Jip14</strain>
    </source>
</reference>
<dbReference type="CDD" id="cd23763">
    <property type="entry name" value="ASKHA_ATPase_ROK"/>
    <property type="match status" value="1"/>
</dbReference>
<keyword evidence="2" id="KW-1185">Reference proteome</keyword>
<name>A0A1H7L5Q1_9SPHI</name>
<evidence type="ECO:0000313" key="2">
    <source>
        <dbReference type="Proteomes" id="UP000198916"/>
    </source>
</evidence>
<proteinExistence type="predicted"/>
<dbReference type="STRING" id="332977.SAMN05421740_10351"/>
<dbReference type="Gene3D" id="3.30.420.40">
    <property type="match status" value="1"/>
</dbReference>
<evidence type="ECO:0000313" key="1">
    <source>
        <dbReference type="EMBL" id="SEK94322.1"/>
    </source>
</evidence>
<dbReference type="AlphaFoldDB" id="A0A1H7L5Q1"/>
<dbReference type="EMBL" id="FNZR01000003">
    <property type="protein sequence ID" value="SEK94322.1"/>
    <property type="molecule type" value="Genomic_DNA"/>
</dbReference>
<dbReference type="Pfam" id="PF00480">
    <property type="entry name" value="ROK"/>
    <property type="match status" value="1"/>
</dbReference>
<protein>
    <submittedName>
        <fullName evidence="1">ROK family protein</fullName>
    </submittedName>
</protein>
<dbReference type="SUPFAM" id="SSF53067">
    <property type="entry name" value="Actin-like ATPase domain"/>
    <property type="match status" value="1"/>
</dbReference>